<dbReference type="GO" id="GO:0030973">
    <property type="term" value="F:molybdate ion binding"/>
    <property type="evidence" value="ECO:0007669"/>
    <property type="project" value="TreeGrafter"/>
</dbReference>
<gene>
    <name evidence="4" type="ORF">LCGC14_2608330</name>
</gene>
<dbReference type="PANTHER" id="PTHR30632">
    <property type="entry name" value="MOLYBDATE-BINDING PERIPLASMIC PROTEIN"/>
    <property type="match status" value="1"/>
</dbReference>
<keyword evidence="1" id="KW-0500">Molybdenum</keyword>
<sequence>MKLKRIILVVVTALVVSAMWLGTASSRQRGGGQEIYVAAAASMANALERLAKDFENSRGIRVRLVLASSGLLRKKIEAGARVDAFISASTRDMDLLESSGYVMPETRKDLLRNTLVCVVEASSGLRIVKPADLLKDEVRRIAIGDPSHVPAGIYAKQALMHLGLWERLRGKFVPCIDARACVGQVKAGGVAVAIVYGSDVMSGDTIEVAFDFPPPTHAGIVYPVCILADAPHAENARAFLDFLTSTHAAAVFAEQGFESIRKEVK</sequence>
<dbReference type="Gene3D" id="3.40.190.10">
    <property type="entry name" value="Periplasmic binding protein-like II"/>
    <property type="match status" value="2"/>
</dbReference>
<protein>
    <recommendedName>
        <fullName evidence="5">Molybdate ABC transporter substrate-binding protein</fullName>
    </recommendedName>
</protein>
<dbReference type="PANTHER" id="PTHR30632:SF0">
    <property type="entry name" value="SULFATE-BINDING PROTEIN"/>
    <property type="match status" value="1"/>
</dbReference>
<accession>A0A0F9A6Y4</accession>
<dbReference type="Pfam" id="PF13531">
    <property type="entry name" value="SBP_bac_11"/>
    <property type="match status" value="1"/>
</dbReference>
<keyword evidence="2" id="KW-0479">Metal-binding</keyword>
<dbReference type="GO" id="GO:0015689">
    <property type="term" value="P:molybdate ion transport"/>
    <property type="evidence" value="ECO:0007669"/>
    <property type="project" value="InterPro"/>
</dbReference>
<evidence type="ECO:0008006" key="5">
    <source>
        <dbReference type="Google" id="ProtNLM"/>
    </source>
</evidence>
<evidence type="ECO:0000256" key="1">
    <source>
        <dbReference type="ARBA" id="ARBA00022505"/>
    </source>
</evidence>
<evidence type="ECO:0000256" key="2">
    <source>
        <dbReference type="ARBA" id="ARBA00022723"/>
    </source>
</evidence>
<dbReference type="NCBIfam" id="TIGR01256">
    <property type="entry name" value="modA"/>
    <property type="match status" value="1"/>
</dbReference>
<evidence type="ECO:0000256" key="3">
    <source>
        <dbReference type="ARBA" id="ARBA00022729"/>
    </source>
</evidence>
<organism evidence="4">
    <name type="scientific">marine sediment metagenome</name>
    <dbReference type="NCBI Taxonomy" id="412755"/>
    <lineage>
        <taxon>unclassified sequences</taxon>
        <taxon>metagenomes</taxon>
        <taxon>ecological metagenomes</taxon>
    </lineage>
</organism>
<proteinExistence type="predicted"/>
<evidence type="ECO:0000313" key="4">
    <source>
        <dbReference type="EMBL" id="KKL05210.1"/>
    </source>
</evidence>
<dbReference type="SUPFAM" id="SSF53850">
    <property type="entry name" value="Periplasmic binding protein-like II"/>
    <property type="match status" value="1"/>
</dbReference>
<dbReference type="AlphaFoldDB" id="A0A0F9A6Y4"/>
<name>A0A0F9A6Y4_9ZZZZ</name>
<dbReference type="InterPro" id="IPR050682">
    <property type="entry name" value="ModA/WtpA"/>
</dbReference>
<dbReference type="GO" id="GO:0046872">
    <property type="term" value="F:metal ion binding"/>
    <property type="evidence" value="ECO:0007669"/>
    <property type="project" value="UniProtKB-KW"/>
</dbReference>
<dbReference type="PIRSF" id="PIRSF004846">
    <property type="entry name" value="ModA"/>
    <property type="match status" value="1"/>
</dbReference>
<dbReference type="EMBL" id="LAZR01044212">
    <property type="protein sequence ID" value="KKL05210.1"/>
    <property type="molecule type" value="Genomic_DNA"/>
</dbReference>
<keyword evidence="3" id="KW-0732">Signal</keyword>
<dbReference type="FunFam" id="3.40.190.10:FF:000035">
    <property type="entry name" value="Molybdate ABC transporter substrate-binding protein"/>
    <property type="match status" value="1"/>
</dbReference>
<comment type="caution">
    <text evidence="4">The sequence shown here is derived from an EMBL/GenBank/DDBJ whole genome shotgun (WGS) entry which is preliminary data.</text>
</comment>
<dbReference type="InterPro" id="IPR005950">
    <property type="entry name" value="ModA"/>
</dbReference>
<reference evidence="4" key="1">
    <citation type="journal article" date="2015" name="Nature">
        <title>Complex archaea that bridge the gap between prokaryotes and eukaryotes.</title>
        <authorList>
            <person name="Spang A."/>
            <person name="Saw J.H."/>
            <person name="Jorgensen S.L."/>
            <person name="Zaremba-Niedzwiedzka K."/>
            <person name="Martijn J."/>
            <person name="Lind A.E."/>
            <person name="van Eijk R."/>
            <person name="Schleper C."/>
            <person name="Guy L."/>
            <person name="Ettema T.J."/>
        </authorList>
    </citation>
    <scope>NUCLEOTIDE SEQUENCE</scope>
</reference>